<dbReference type="CDD" id="cd06267">
    <property type="entry name" value="PBP1_LacI_sugar_binding-like"/>
    <property type="match status" value="1"/>
</dbReference>
<keyword evidence="3" id="KW-0804">Transcription</keyword>
<gene>
    <name evidence="5" type="ORF">BC781_103146</name>
</gene>
<protein>
    <submittedName>
        <fullName evidence="5">LacI family transcriptional regulator</fullName>
    </submittedName>
</protein>
<dbReference type="Proteomes" id="UP000245535">
    <property type="component" value="Unassembled WGS sequence"/>
</dbReference>
<sequence length="384" mass="43431">MTQLKIKKRFRNRFQFSKTGRIAYILCVILSIHKIFSRGEFAGHMRKKNYTITDLSIKLGVSKSTVSRALKDHPDVNPKTRARVKALAEELNYQPNLLASGLASKKSSIIGVIVPEISRQHFFAAALEGIQSEAKKSGYTIMICQSDESFEEEVKQSQILRNNRAAGVLMSLSRETQNHNHILNLKDSGVPVVLFDRGAEGLDVSQVIVDDFKGAYELTAYLLEKGYDDIAYFSGPMNLEISRKRYEGYIQALRDYGQRVSEAKVYECERLSLDVRDAIRKVFLEENPPKVIMCMHDYMAVEVIKRLQQRGLNVPNDIAVTGFAGDPITDIITPRITTMEQPAFEIGRAAAAQLIKEIKIEEEEEVLPHEIKVFETKLDVKEST</sequence>
<dbReference type="CDD" id="cd01392">
    <property type="entry name" value="HTH_LacI"/>
    <property type="match status" value="1"/>
</dbReference>
<dbReference type="PANTHER" id="PTHR30146:SF109">
    <property type="entry name" value="HTH-TYPE TRANSCRIPTIONAL REGULATOR GALS"/>
    <property type="match status" value="1"/>
</dbReference>
<evidence type="ECO:0000313" key="5">
    <source>
        <dbReference type="EMBL" id="PWJ41896.1"/>
    </source>
</evidence>
<keyword evidence="1" id="KW-0805">Transcription regulation</keyword>
<dbReference type="InterPro" id="IPR001761">
    <property type="entry name" value="Peripla_BP/Lac1_sug-bd_dom"/>
</dbReference>
<dbReference type="GO" id="GO:0000976">
    <property type="term" value="F:transcription cis-regulatory region binding"/>
    <property type="evidence" value="ECO:0007669"/>
    <property type="project" value="TreeGrafter"/>
</dbReference>
<dbReference type="PROSITE" id="PS50932">
    <property type="entry name" value="HTH_LACI_2"/>
    <property type="match status" value="1"/>
</dbReference>
<dbReference type="AlphaFoldDB" id="A0A315Z8J1"/>
<feature type="domain" description="HTH lacI-type" evidence="4">
    <location>
        <begin position="50"/>
        <end position="104"/>
    </location>
</feature>
<evidence type="ECO:0000256" key="2">
    <source>
        <dbReference type="ARBA" id="ARBA00023125"/>
    </source>
</evidence>
<evidence type="ECO:0000313" key="6">
    <source>
        <dbReference type="Proteomes" id="UP000245535"/>
    </source>
</evidence>
<dbReference type="EMBL" id="QGDO01000003">
    <property type="protein sequence ID" value="PWJ41896.1"/>
    <property type="molecule type" value="Genomic_DNA"/>
</dbReference>
<dbReference type="InterPro" id="IPR010982">
    <property type="entry name" value="Lambda_DNA-bd_dom_sf"/>
</dbReference>
<keyword evidence="2" id="KW-0238">DNA-binding</keyword>
<dbReference type="PANTHER" id="PTHR30146">
    <property type="entry name" value="LACI-RELATED TRANSCRIPTIONAL REPRESSOR"/>
    <property type="match status" value="1"/>
</dbReference>
<dbReference type="Pfam" id="PF00356">
    <property type="entry name" value="LacI"/>
    <property type="match status" value="1"/>
</dbReference>
<dbReference type="GO" id="GO:0003700">
    <property type="term" value="F:DNA-binding transcription factor activity"/>
    <property type="evidence" value="ECO:0007669"/>
    <property type="project" value="TreeGrafter"/>
</dbReference>
<name>A0A315Z8J1_SEDFL</name>
<dbReference type="InterPro" id="IPR000843">
    <property type="entry name" value="HTH_LacI"/>
</dbReference>
<reference evidence="5 6" key="1">
    <citation type="submission" date="2018-03" db="EMBL/GenBank/DDBJ databases">
        <title>Genomic Encyclopedia of Archaeal and Bacterial Type Strains, Phase II (KMG-II): from individual species to whole genera.</title>
        <authorList>
            <person name="Goeker M."/>
        </authorList>
    </citation>
    <scope>NUCLEOTIDE SEQUENCE [LARGE SCALE GENOMIC DNA]</scope>
    <source>
        <strain evidence="5 6">DSM 28229</strain>
    </source>
</reference>
<evidence type="ECO:0000256" key="1">
    <source>
        <dbReference type="ARBA" id="ARBA00023015"/>
    </source>
</evidence>
<dbReference type="Gene3D" id="3.40.50.2300">
    <property type="match status" value="2"/>
</dbReference>
<keyword evidence="6" id="KW-1185">Reference proteome</keyword>
<accession>A0A315Z8J1</accession>
<dbReference type="Pfam" id="PF00532">
    <property type="entry name" value="Peripla_BP_1"/>
    <property type="match status" value="1"/>
</dbReference>
<organism evidence="5 6">
    <name type="scientific">Sediminitomix flava</name>
    <dbReference type="NCBI Taxonomy" id="379075"/>
    <lineage>
        <taxon>Bacteria</taxon>
        <taxon>Pseudomonadati</taxon>
        <taxon>Bacteroidota</taxon>
        <taxon>Cytophagia</taxon>
        <taxon>Cytophagales</taxon>
        <taxon>Flammeovirgaceae</taxon>
        <taxon>Sediminitomix</taxon>
    </lineage>
</organism>
<comment type="caution">
    <text evidence="5">The sequence shown here is derived from an EMBL/GenBank/DDBJ whole genome shotgun (WGS) entry which is preliminary data.</text>
</comment>
<dbReference type="SUPFAM" id="SSF53822">
    <property type="entry name" value="Periplasmic binding protein-like I"/>
    <property type="match status" value="1"/>
</dbReference>
<evidence type="ECO:0000256" key="3">
    <source>
        <dbReference type="ARBA" id="ARBA00023163"/>
    </source>
</evidence>
<proteinExistence type="predicted"/>
<dbReference type="InterPro" id="IPR028082">
    <property type="entry name" value="Peripla_BP_I"/>
</dbReference>
<dbReference type="SUPFAM" id="SSF47413">
    <property type="entry name" value="lambda repressor-like DNA-binding domains"/>
    <property type="match status" value="1"/>
</dbReference>
<dbReference type="Gene3D" id="1.10.260.40">
    <property type="entry name" value="lambda repressor-like DNA-binding domains"/>
    <property type="match status" value="1"/>
</dbReference>
<evidence type="ECO:0000259" key="4">
    <source>
        <dbReference type="PROSITE" id="PS50932"/>
    </source>
</evidence>
<dbReference type="SMART" id="SM00354">
    <property type="entry name" value="HTH_LACI"/>
    <property type="match status" value="1"/>
</dbReference>